<dbReference type="AlphaFoldDB" id="A0A9J6RQZ9"/>
<comment type="caution">
    <text evidence="1">The sequence shown here is derived from an EMBL/GenBank/DDBJ whole genome shotgun (WGS) entry which is preliminary data.</text>
</comment>
<dbReference type="Proteomes" id="UP001069090">
    <property type="component" value="Unassembled WGS sequence"/>
</dbReference>
<reference evidence="1 2" key="1">
    <citation type="submission" date="2022-12" db="EMBL/GenBank/DDBJ databases">
        <title>Dasania phycosphaerae sp. nov., isolated from particulate material of the south coast of Korea.</title>
        <authorList>
            <person name="Jiang Y."/>
        </authorList>
    </citation>
    <scope>NUCLEOTIDE SEQUENCE [LARGE SCALE GENOMIC DNA]</scope>
    <source>
        <strain evidence="1 2">GY-19</strain>
    </source>
</reference>
<accession>A0A9J6RQZ9</accession>
<name>A0A9J6RQZ9_9GAMM</name>
<keyword evidence="2" id="KW-1185">Reference proteome</keyword>
<protein>
    <submittedName>
        <fullName evidence="1">Uncharacterized protein</fullName>
    </submittedName>
</protein>
<gene>
    <name evidence="1" type="ORF">O0V09_14755</name>
</gene>
<dbReference type="EMBL" id="JAPTGG010000013">
    <property type="protein sequence ID" value="MCZ0866469.1"/>
    <property type="molecule type" value="Genomic_DNA"/>
</dbReference>
<organism evidence="1 2">
    <name type="scientific">Dasania phycosphaerae</name>
    <dbReference type="NCBI Taxonomy" id="2950436"/>
    <lineage>
        <taxon>Bacteria</taxon>
        <taxon>Pseudomonadati</taxon>
        <taxon>Pseudomonadota</taxon>
        <taxon>Gammaproteobacteria</taxon>
        <taxon>Cellvibrionales</taxon>
        <taxon>Spongiibacteraceae</taxon>
        <taxon>Dasania</taxon>
    </lineage>
</organism>
<evidence type="ECO:0000313" key="2">
    <source>
        <dbReference type="Proteomes" id="UP001069090"/>
    </source>
</evidence>
<evidence type="ECO:0000313" key="1">
    <source>
        <dbReference type="EMBL" id="MCZ0866469.1"/>
    </source>
</evidence>
<sequence>MQNDLSTMQSVEIPVSKLEQMAYGHATAQFISCDNGFEGTWFERYRYLSECVSDNKEPEGWVAWQPFETWEWSDIVEQIDSEADSFLSTMKQALEYAKNGIVASAIDCSLDSDMNQLDMIHLIELGSKEQ</sequence>
<proteinExistence type="predicted"/>
<dbReference type="RefSeq" id="WP_268905156.1">
    <property type="nucleotide sequence ID" value="NZ_JAPTGG010000013.1"/>
</dbReference>